<feature type="transmembrane region" description="Helical" evidence="9">
    <location>
        <begin position="62"/>
        <end position="84"/>
    </location>
</feature>
<dbReference type="GO" id="GO:0005886">
    <property type="term" value="C:plasma membrane"/>
    <property type="evidence" value="ECO:0007669"/>
    <property type="project" value="UniProtKB-SubCell"/>
</dbReference>
<comment type="pathway">
    <text evidence="9">Protein modification; lipoprotein biosynthesis (signal peptide cleavage).</text>
</comment>
<dbReference type="PANTHER" id="PTHR33695">
    <property type="entry name" value="LIPOPROTEIN SIGNAL PEPTIDASE"/>
    <property type="match status" value="1"/>
</dbReference>
<gene>
    <name evidence="9" type="primary">lspA</name>
    <name evidence="12" type="ORF">CSC94_01580</name>
</gene>
<organism evidence="12 13">
    <name type="scientific">Zhengella mangrovi</name>
    <dbReference type="NCBI Taxonomy" id="1982044"/>
    <lineage>
        <taxon>Bacteria</taxon>
        <taxon>Pseudomonadati</taxon>
        <taxon>Pseudomonadota</taxon>
        <taxon>Alphaproteobacteria</taxon>
        <taxon>Hyphomicrobiales</taxon>
        <taxon>Notoacmeibacteraceae</taxon>
        <taxon>Zhengella</taxon>
    </lineage>
</organism>
<feature type="transmembrane region" description="Helical" evidence="9">
    <location>
        <begin position="91"/>
        <end position="108"/>
    </location>
</feature>
<dbReference type="GO" id="GO:0006508">
    <property type="term" value="P:proteolysis"/>
    <property type="evidence" value="ECO:0007669"/>
    <property type="project" value="UniProtKB-KW"/>
</dbReference>
<accession>A0A2G1QT67</accession>
<evidence type="ECO:0000256" key="2">
    <source>
        <dbReference type="ARBA" id="ARBA00022475"/>
    </source>
</evidence>
<dbReference type="AlphaFoldDB" id="A0A2G1QT67"/>
<dbReference type="EC" id="3.4.23.36" evidence="9"/>
<protein>
    <recommendedName>
        <fullName evidence="9">Lipoprotein signal peptidase</fullName>
        <ecNumber evidence="9">3.4.23.36</ecNumber>
    </recommendedName>
    <alternativeName>
        <fullName evidence="9">Prolipoprotein signal peptidase</fullName>
    </alternativeName>
    <alternativeName>
        <fullName evidence="9">Signal peptidase II</fullName>
        <shortName evidence="9">SPase II</shortName>
    </alternativeName>
</protein>
<name>A0A2G1QT67_9HYPH</name>
<evidence type="ECO:0000256" key="11">
    <source>
        <dbReference type="RuleBase" id="RU004181"/>
    </source>
</evidence>
<evidence type="ECO:0000256" key="6">
    <source>
        <dbReference type="ARBA" id="ARBA00022801"/>
    </source>
</evidence>
<proteinExistence type="inferred from homology"/>
<dbReference type="Pfam" id="PF01252">
    <property type="entry name" value="Peptidase_A8"/>
    <property type="match status" value="1"/>
</dbReference>
<feature type="transmembrane region" description="Helical" evidence="9">
    <location>
        <begin position="7"/>
        <end position="24"/>
    </location>
</feature>
<evidence type="ECO:0000256" key="4">
    <source>
        <dbReference type="ARBA" id="ARBA00022692"/>
    </source>
</evidence>
<comment type="catalytic activity">
    <reaction evidence="9 10">
        <text>Release of signal peptides from bacterial membrane prolipoproteins. Hydrolyzes -Xaa-Yaa-Zaa-|-(S,diacylglyceryl)Cys-, in which Xaa is hydrophobic (preferably Leu), and Yaa (Ala or Ser) and Zaa (Gly or Ala) have small, neutral side chains.</text>
        <dbReference type="EC" id="3.4.23.36"/>
    </reaction>
</comment>
<dbReference type="HAMAP" id="MF_00161">
    <property type="entry name" value="LspA"/>
    <property type="match status" value="1"/>
</dbReference>
<evidence type="ECO:0000256" key="7">
    <source>
        <dbReference type="ARBA" id="ARBA00022989"/>
    </source>
</evidence>
<evidence type="ECO:0000256" key="8">
    <source>
        <dbReference type="ARBA" id="ARBA00023136"/>
    </source>
</evidence>
<dbReference type="NCBIfam" id="TIGR00077">
    <property type="entry name" value="lspA"/>
    <property type="match status" value="1"/>
</dbReference>
<evidence type="ECO:0000256" key="5">
    <source>
        <dbReference type="ARBA" id="ARBA00022750"/>
    </source>
</evidence>
<dbReference type="RefSeq" id="WP_099303050.1">
    <property type="nucleotide sequence ID" value="NZ_PDVP01000001.1"/>
</dbReference>
<comment type="function">
    <text evidence="9 10">This protein specifically catalyzes the removal of signal peptides from prolipoproteins.</text>
</comment>
<evidence type="ECO:0000256" key="10">
    <source>
        <dbReference type="RuleBase" id="RU000594"/>
    </source>
</evidence>
<dbReference type="OrthoDB" id="9810259at2"/>
<evidence type="ECO:0000256" key="9">
    <source>
        <dbReference type="HAMAP-Rule" id="MF_00161"/>
    </source>
</evidence>
<feature type="transmembrane region" description="Helical" evidence="9">
    <location>
        <begin position="128"/>
        <end position="148"/>
    </location>
</feature>
<dbReference type="PROSITE" id="PS00855">
    <property type="entry name" value="SPASE_II"/>
    <property type="match status" value="1"/>
</dbReference>
<dbReference type="PANTHER" id="PTHR33695:SF1">
    <property type="entry name" value="LIPOPROTEIN SIGNAL PEPTIDASE"/>
    <property type="match status" value="1"/>
</dbReference>
<keyword evidence="6 9" id="KW-0378">Hydrolase</keyword>
<keyword evidence="7 9" id="KW-1133">Transmembrane helix</keyword>
<dbReference type="EMBL" id="PDVP01000001">
    <property type="protein sequence ID" value="PHP68713.1"/>
    <property type="molecule type" value="Genomic_DNA"/>
</dbReference>
<dbReference type="InterPro" id="IPR001872">
    <property type="entry name" value="Peptidase_A8"/>
</dbReference>
<keyword evidence="8 9" id="KW-0472">Membrane</keyword>
<feature type="active site" evidence="9">
    <location>
        <position position="118"/>
    </location>
</feature>
<reference evidence="12 13" key="1">
    <citation type="submission" date="2017-10" db="EMBL/GenBank/DDBJ databases">
        <title>Sedimentibacterium mangrovi gen. nov., sp. nov., a novel member of family Phyllobacteriacea isolated from mangrove sediment.</title>
        <authorList>
            <person name="Liao H."/>
            <person name="Tian Y."/>
        </authorList>
    </citation>
    <scope>NUCLEOTIDE SEQUENCE [LARGE SCALE GENOMIC DNA]</scope>
    <source>
        <strain evidence="12 13">X9-2-2</strain>
    </source>
</reference>
<sequence length="163" mass="17871">MTQSRTVVIHSVLAAGFIALDQWIKHLVETGMGYHEQIDLLPFFALFRTHNTGIAFSLLADFGAGGLIVLSLVIAAFVLWLAWISGPGQRLAHLGFTLIIAGAIGNLIDRVLLGYVVDYFLFHTPAWSFAVFNLADVWITLGAGLVLLEEFVSWRRAEKAGSD</sequence>
<dbReference type="UniPathway" id="UPA00665"/>
<keyword evidence="4 9" id="KW-0812">Transmembrane</keyword>
<dbReference type="Proteomes" id="UP000221168">
    <property type="component" value="Unassembled WGS sequence"/>
</dbReference>
<evidence type="ECO:0000313" key="13">
    <source>
        <dbReference type="Proteomes" id="UP000221168"/>
    </source>
</evidence>
<comment type="similarity">
    <text evidence="1 9 11">Belongs to the peptidase A8 family.</text>
</comment>
<keyword evidence="3 9" id="KW-0645">Protease</keyword>
<dbReference type="PRINTS" id="PR00781">
    <property type="entry name" value="LIPOSIGPTASE"/>
</dbReference>
<evidence type="ECO:0000256" key="3">
    <source>
        <dbReference type="ARBA" id="ARBA00022670"/>
    </source>
</evidence>
<comment type="subcellular location">
    <subcellularLocation>
        <location evidence="9">Cell membrane</location>
        <topology evidence="9">Multi-pass membrane protein</topology>
    </subcellularLocation>
</comment>
<dbReference type="GO" id="GO:0004190">
    <property type="term" value="F:aspartic-type endopeptidase activity"/>
    <property type="evidence" value="ECO:0007669"/>
    <property type="project" value="UniProtKB-UniRule"/>
</dbReference>
<evidence type="ECO:0000313" key="12">
    <source>
        <dbReference type="EMBL" id="PHP68713.1"/>
    </source>
</evidence>
<evidence type="ECO:0000256" key="1">
    <source>
        <dbReference type="ARBA" id="ARBA00006139"/>
    </source>
</evidence>
<comment type="caution">
    <text evidence="12">The sequence shown here is derived from an EMBL/GenBank/DDBJ whole genome shotgun (WGS) entry which is preliminary data.</text>
</comment>
<keyword evidence="13" id="KW-1185">Reference proteome</keyword>
<feature type="active site" evidence="9">
    <location>
        <position position="136"/>
    </location>
</feature>
<keyword evidence="2 9" id="KW-1003">Cell membrane</keyword>
<keyword evidence="5 9" id="KW-0064">Aspartyl protease</keyword>